<dbReference type="Proteomes" id="UP000314294">
    <property type="component" value="Unassembled WGS sequence"/>
</dbReference>
<accession>A0A4Z2I4N4</accession>
<feature type="compositionally biased region" description="Basic and acidic residues" evidence="1">
    <location>
        <begin position="407"/>
        <end position="423"/>
    </location>
</feature>
<feature type="region of interest" description="Disordered" evidence="1">
    <location>
        <begin position="407"/>
        <end position="436"/>
    </location>
</feature>
<sequence length="436" mass="47979">MKRSPTGSQASLTPSACSRATASSSIAAWTWRRRSKVLSMSLATLACFHTERLTFKIRRRGETSAEGERDPVILTSLVPHFLHLVLTPFSPAAPPLVTPEAGRLRKTTMWVQRYSRASRREASCCSQRGQKKETLLPGHIEAPVLKRNRMEPQRFISPVWCGPPPLRPRHSAPPSSRPSPSTVDWHGTQWHPGHEGRPAAEDKRQQGDTLSIHLPAVFVNKTAEAPRDTVMLRQQKGSVVVCLPWKSYATTPINHITDRRQEDAAERDCLVFSDRALERSTPRADTGLNRGDFQKQKAGQGRSEAVALLQSRAVSIIHSGTSGFHRPAISEGPCIMHAPPRSSSEAVTTGAATALSITGAHAVCSSNPGVTRQTYGPGLITPAAIAPELLRAADNLPLEDNACMEASRTRREENENIKEEGSRFKWKMRKDKDEKG</sequence>
<feature type="compositionally biased region" description="Basic and acidic residues" evidence="1">
    <location>
        <begin position="192"/>
        <end position="205"/>
    </location>
</feature>
<protein>
    <submittedName>
        <fullName evidence="2">Uncharacterized protein</fullName>
    </submittedName>
</protein>
<gene>
    <name evidence="2" type="ORF">EYF80_017015</name>
</gene>
<feature type="region of interest" description="Disordered" evidence="1">
    <location>
        <begin position="156"/>
        <end position="205"/>
    </location>
</feature>
<name>A0A4Z2I4N4_9TELE</name>
<comment type="caution">
    <text evidence="2">The sequence shown here is derived from an EMBL/GenBank/DDBJ whole genome shotgun (WGS) entry which is preliminary data.</text>
</comment>
<keyword evidence="3" id="KW-1185">Reference proteome</keyword>
<proteinExistence type="predicted"/>
<reference evidence="2 3" key="1">
    <citation type="submission" date="2019-03" db="EMBL/GenBank/DDBJ databases">
        <title>First draft genome of Liparis tanakae, snailfish: a comprehensive survey of snailfish specific genes.</title>
        <authorList>
            <person name="Kim W."/>
            <person name="Song I."/>
            <person name="Jeong J.-H."/>
            <person name="Kim D."/>
            <person name="Kim S."/>
            <person name="Ryu S."/>
            <person name="Song J.Y."/>
            <person name="Lee S.K."/>
        </authorList>
    </citation>
    <scope>NUCLEOTIDE SEQUENCE [LARGE SCALE GENOMIC DNA]</scope>
    <source>
        <tissue evidence="2">Muscle</tissue>
    </source>
</reference>
<dbReference type="AlphaFoldDB" id="A0A4Z2I4N4"/>
<evidence type="ECO:0000256" key="1">
    <source>
        <dbReference type="SAM" id="MobiDB-lite"/>
    </source>
</evidence>
<evidence type="ECO:0000313" key="2">
    <source>
        <dbReference type="EMBL" id="TNN72731.1"/>
    </source>
</evidence>
<organism evidence="2 3">
    <name type="scientific">Liparis tanakae</name>
    <name type="common">Tanaka's snailfish</name>
    <dbReference type="NCBI Taxonomy" id="230148"/>
    <lineage>
        <taxon>Eukaryota</taxon>
        <taxon>Metazoa</taxon>
        <taxon>Chordata</taxon>
        <taxon>Craniata</taxon>
        <taxon>Vertebrata</taxon>
        <taxon>Euteleostomi</taxon>
        <taxon>Actinopterygii</taxon>
        <taxon>Neopterygii</taxon>
        <taxon>Teleostei</taxon>
        <taxon>Neoteleostei</taxon>
        <taxon>Acanthomorphata</taxon>
        <taxon>Eupercaria</taxon>
        <taxon>Perciformes</taxon>
        <taxon>Cottioidei</taxon>
        <taxon>Cottales</taxon>
        <taxon>Liparidae</taxon>
        <taxon>Liparis</taxon>
    </lineage>
</organism>
<dbReference type="EMBL" id="SRLO01000133">
    <property type="protein sequence ID" value="TNN72731.1"/>
    <property type="molecule type" value="Genomic_DNA"/>
</dbReference>
<evidence type="ECO:0000313" key="3">
    <source>
        <dbReference type="Proteomes" id="UP000314294"/>
    </source>
</evidence>
<feature type="compositionally biased region" description="Low complexity" evidence="1">
    <location>
        <begin position="172"/>
        <end position="181"/>
    </location>
</feature>